<accession>A0A0D0ADZ3</accession>
<name>A0A0D0ADZ3_9AGAM</name>
<evidence type="ECO:0000313" key="2">
    <source>
        <dbReference type="Proteomes" id="UP000054485"/>
    </source>
</evidence>
<proteinExistence type="predicted"/>
<feature type="non-terminal residue" evidence="1">
    <location>
        <position position="58"/>
    </location>
</feature>
<dbReference type="AlphaFoldDB" id="A0A0D0ADZ3"/>
<reference evidence="1 2" key="1">
    <citation type="submission" date="2014-04" db="EMBL/GenBank/DDBJ databases">
        <authorList>
            <consortium name="DOE Joint Genome Institute"/>
            <person name="Kuo A."/>
            <person name="Ruytinx J."/>
            <person name="Rineau F."/>
            <person name="Colpaert J."/>
            <person name="Kohler A."/>
            <person name="Nagy L.G."/>
            <person name="Floudas D."/>
            <person name="Copeland A."/>
            <person name="Barry K.W."/>
            <person name="Cichocki N."/>
            <person name="Veneault-Fourrey C."/>
            <person name="LaButti K."/>
            <person name="Lindquist E.A."/>
            <person name="Lipzen A."/>
            <person name="Lundell T."/>
            <person name="Morin E."/>
            <person name="Murat C."/>
            <person name="Sun H."/>
            <person name="Tunlid A."/>
            <person name="Henrissat B."/>
            <person name="Grigoriev I.V."/>
            <person name="Hibbett D.S."/>
            <person name="Martin F."/>
            <person name="Nordberg H.P."/>
            <person name="Cantor M.N."/>
            <person name="Hua S.X."/>
        </authorList>
    </citation>
    <scope>NUCLEOTIDE SEQUENCE [LARGE SCALE GENOMIC DNA]</scope>
    <source>
        <strain evidence="1 2">UH-Slu-Lm8-n1</strain>
    </source>
</reference>
<dbReference type="InParanoid" id="A0A0D0ADZ3"/>
<dbReference type="EMBL" id="KN836249">
    <property type="protein sequence ID" value="KIK32427.1"/>
    <property type="molecule type" value="Genomic_DNA"/>
</dbReference>
<keyword evidence="2" id="KW-1185">Reference proteome</keyword>
<reference evidence="2" key="2">
    <citation type="submission" date="2015-01" db="EMBL/GenBank/DDBJ databases">
        <title>Evolutionary Origins and Diversification of the Mycorrhizal Mutualists.</title>
        <authorList>
            <consortium name="DOE Joint Genome Institute"/>
            <consortium name="Mycorrhizal Genomics Consortium"/>
            <person name="Kohler A."/>
            <person name="Kuo A."/>
            <person name="Nagy L.G."/>
            <person name="Floudas D."/>
            <person name="Copeland A."/>
            <person name="Barry K.W."/>
            <person name="Cichocki N."/>
            <person name="Veneault-Fourrey C."/>
            <person name="LaButti K."/>
            <person name="Lindquist E.A."/>
            <person name="Lipzen A."/>
            <person name="Lundell T."/>
            <person name="Morin E."/>
            <person name="Murat C."/>
            <person name="Riley R."/>
            <person name="Ohm R."/>
            <person name="Sun H."/>
            <person name="Tunlid A."/>
            <person name="Henrissat B."/>
            <person name="Grigoriev I.V."/>
            <person name="Hibbett D.S."/>
            <person name="Martin F."/>
        </authorList>
    </citation>
    <scope>NUCLEOTIDE SEQUENCE [LARGE SCALE GENOMIC DNA]</scope>
    <source>
        <strain evidence="2">UH-Slu-Lm8-n1</strain>
    </source>
</reference>
<gene>
    <name evidence="1" type="ORF">CY34DRAFT_814305</name>
</gene>
<dbReference type="Proteomes" id="UP000054485">
    <property type="component" value="Unassembled WGS sequence"/>
</dbReference>
<dbReference type="HOGENOM" id="CLU_2984788_0_0_1"/>
<sequence>MRRLYSRDSYFPFDLAIGRPFSLLTDHDFVYTFLSTDSSAYPSRDDLHSQRLSHRTAI</sequence>
<protein>
    <submittedName>
        <fullName evidence="1">Uncharacterized protein</fullName>
    </submittedName>
</protein>
<evidence type="ECO:0000313" key="1">
    <source>
        <dbReference type="EMBL" id="KIK32427.1"/>
    </source>
</evidence>
<organism evidence="1 2">
    <name type="scientific">Suillus luteus UH-Slu-Lm8-n1</name>
    <dbReference type="NCBI Taxonomy" id="930992"/>
    <lineage>
        <taxon>Eukaryota</taxon>
        <taxon>Fungi</taxon>
        <taxon>Dikarya</taxon>
        <taxon>Basidiomycota</taxon>
        <taxon>Agaricomycotina</taxon>
        <taxon>Agaricomycetes</taxon>
        <taxon>Agaricomycetidae</taxon>
        <taxon>Boletales</taxon>
        <taxon>Suillineae</taxon>
        <taxon>Suillaceae</taxon>
        <taxon>Suillus</taxon>
    </lineage>
</organism>